<evidence type="ECO:0000313" key="1">
    <source>
        <dbReference type="EMBL" id="MBD1373033.1"/>
    </source>
</evidence>
<dbReference type="AlphaFoldDB" id="A0A926RUJ1"/>
<name>A0A926RUJ1_9BACL</name>
<dbReference type="Proteomes" id="UP000661691">
    <property type="component" value="Unassembled WGS sequence"/>
</dbReference>
<organism evidence="1 2">
    <name type="scientific">Polycladospora coralii</name>
    <dbReference type="NCBI Taxonomy" id="2771432"/>
    <lineage>
        <taxon>Bacteria</taxon>
        <taxon>Bacillati</taxon>
        <taxon>Bacillota</taxon>
        <taxon>Bacilli</taxon>
        <taxon>Bacillales</taxon>
        <taxon>Thermoactinomycetaceae</taxon>
        <taxon>Polycladospora</taxon>
    </lineage>
</organism>
<dbReference type="Gene3D" id="2.40.400.10">
    <property type="entry name" value="Acetoacetate decarboxylase-like"/>
    <property type="match status" value="1"/>
</dbReference>
<protein>
    <submittedName>
        <fullName evidence="1">Acetoacetate decarboxylase family protein</fullName>
    </submittedName>
</protein>
<reference evidence="1" key="1">
    <citation type="submission" date="2020-09" db="EMBL/GenBank/DDBJ databases">
        <title>A novel bacterium of genus Hazenella, isolated from South China Sea.</title>
        <authorList>
            <person name="Huang H."/>
            <person name="Mo K."/>
            <person name="Hu Y."/>
        </authorList>
    </citation>
    <scope>NUCLEOTIDE SEQUENCE</scope>
    <source>
        <strain evidence="1">IB182357</strain>
    </source>
</reference>
<evidence type="ECO:0000313" key="2">
    <source>
        <dbReference type="Proteomes" id="UP000661691"/>
    </source>
</evidence>
<dbReference type="InterPro" id="IPR023375">
    <property type="entry name" value="ADC_dom_sf"/>
</dbReference>
<keyword evidence="2" id="KW-1185">Reference proteome</keyword>
<sequence>MKPLLTFDETLLDNQDQFKDPFFDRYQLRHAEKPLQLNEQVKKNYLFPTFYSDVTCAIGIFMCNYKKAEEMMFHPAIKPVRMTKDRALIAFSCYIYKNVLGIPPYHEIAMSIPVLVDPGFNPPVVPMVAEKMFKNFGYYVFSMPVTSLENRIRGNKIWGLPKVVQEIDITENSGYCTTIAKEEKGAPYFELSIPMNGQEAEFDVTSNLYTTLEGEILQSETNFKSRFHVNKNMKALVKANMKADHTYLKIGDSPSGQILKNLEIEEMPFQTRFTKGMVSSFDLPNPNYKPSISLT</sequence>
<dbReference type="SUPFAM" id="SSF160104">
    <property type="entry name" value="Acetoacetate decarboxylase-like"/>
    <property type="match status" value="1"/>
</dbReference>
<gene>
    <name evidence="1" type="ORF">IC620_11770</name>
</gene>
<dbReference type="GO" id="GO:0016829">
    <property type="term" value="F:lyase activity"/>
    <property type="evidence" value="ECO:0007669"/>
    <property type="project" value="InterPro"/>
</dbReference>
<proteinExistence type="predicted"/>
<dbReference type="RefSeq" id="WP_191142289.1">
    <property type="nucleotide sequence ID" value="NZ_JACXAH010000016.1"/>
</dbReference>
<dbReference type="InterPro" id="IPR010451">
    <property type="entry name" value="Acetoacetate_decarboxylase"/>
</dbReference>
<dbReference type="EMBL" id="JACXAH010000016">
    <property type="protein sequence ID" value="MBD1373033.1"/>
    <property type="molecule type" value="Genomic_DNA"/>
</dbReference>
<comment type="caution">
    <text evidence="1">The sequence shown here is derived from an EMBL/GenBank/DDBJ whole genome shotgun (WGS) entry which is preliminary data.</text>
</comment>
<dbReference type="Pfam" id="PF06314">
    <property type="entry name" value="ADC"/>
    <property type="match status" value="1"/>
</dbReference>
<accession>A0A926RUJ1</accession>